<evidence type="ECO:0000256" key="3">
    <source>
        <dbReference type="ARBA" id="ARBA00022527"/>
    </source>
</evidence>
<dbReference type="InterPro" id="IPR050108">
    <property type="entry name" value="CDK"/>
</dbReference>
<dbReference type="OrthoDB" id="1732493at2759"/>
<dbReference type="SMART" id="SM00220">
    <property type="entry name" value="S_TKc"/>
    <property type="match status" value="1"/>
</dbReference>
<dbReference type="Pfam" id="PF00069">
    <property type="entry name" value="Pkinase"/>
    <property type="match status" value="2"/>
</dbReference>
<dbReference type="InterPro" id="IPR000719">
    <property type="entry name" value="Prot_kinase_dom"/>
</dbReference>
<dbReference type="FunFam" id="3.30.200.20:FF:001221">
    <property type="entry name" value="Cyclin dependent kinase"/>
    <property type="match status" value="1"/>
</dbReference>
<evidence type="ECO:0000256" key="12">
    <source>
        <dbReference type="SAM" id="MobiDB-lite"/>
    </source>
</evidence>
<dbReference type="GO" id="GO:0005524">
    <property type="term" value="F:ATP binding"/>
    <property type="evidence" value="ECO:0007669"/>
    <property type="project" value="UniProtKB-UniRule"/>
</dbReference>
<dbReference type="Gene3D" id="1.10.510.10">
    <property type="entry name" value="Transferase(Phosphotransferase) domain 1"/>
    <property type="match status" value="1"/>
</dbReference>
<dbReference type="PANTHER" id="PTHR24056:SF171">
    <property type="entry name" value="CYCLIN-DEPENDENT KINASE 20"/>
    <property type="match status" value="1"/>
</dbReference>
<evidence type="ECO:0000256" key="5">
    <source>
        <dbReference type="ARBA" id="ARBA00022741"/>
    </source>
</evidence>
<dbReference type="SUPFAM" id="SSF56112">
    <property type="entry name" value="Protein kinase-like (PK-like)"/>
    <property type="match status" value="1"/>
</dbReference>
<accession>A0A150GJ39</accession>
<evidence type="ECO:0000256" key="6">
    <source>
        <dbReference type="ARBA" id="ARBA00022777"/>
    </source>
</evidence>
<dbReference type="STRING" id="33097.A0A150GJ39"/>
<feature type="domain" description="Protein kinase" evidence="13">
    <location>
        <begin position="12"/>
        <end position="355"/>
    </location>
</feature>
<comment type="caution">
    <text evidence="14">The sequence shown here is derived from an EMBL/GenBank/DDBJ whole genome shotgun (WGS) entry which is preliminary data.</text>
</comment>
<comment type="similarity">
    <text evidence="1">Belongs to the protein kinase superfamily. CMGC Ser/Thr protein kinase family. CDC2/CDKX subfamily.</text>
</comment>
<dbReference type="EC" id="2.7.11.22" evidence="2"/>
<evidence type="ECO:0000256" key="8">
    <source>
        <dbReference type="ARBA" id="ARBA00047811"/>
    </source>
</evidence>
<dbReference type="AlphaFoldDB" id="A0A150GJ39"/>
<dbReference type="Gene3D" id="3.30.200.20">
    <property type="entry name" value="Phosphorylase Kinase, domain 1"/>
    <property type="match status" value="1"/>
</dbReference>
<keyword evidence="6" id="KW-0418">Kinase</keyword>
<evidence type="ECO:0000313" key="15">
    <source>
        <dbReference type="Proteomes" id="UP000075714"/>
    </source>
</evidence>
<dbReference type="PROSITE" id="PS50011">
    <property type="entry name" value="PROTEIN_KINASE_DOM"/>
    <property type="match status" value="1"/>
</dbReference>
<feature type="compositionally biased region" description="Low complexity" evidence="12">
    <location>
        <begin position="412"/>
        <end position="432"/>
    </location>
</feature>
<organism evidence="14 15">
    <name type="scientific">Gonium pectorale</name>
    <name type="common">Green alga</name>
    <dbReference type="NCBI Taxonomy" id="33097"/>
    <lineage>
        <taxon>Eukaryota</taxon>
        <taxon>Viridiplantae</taxon>
        <taxon>Chlorophyta</taxon>
        <taxon>core chlorophytes</taxon>
        <taxon>Chlorophyceae</taxon>
        <taxon>CS clade</taxon>
        <taxon>Chlamydomonadales</taxon>
        <taxon>Volvocaceae</taxon>
        <taxon>Gonium</taxon>
    </lineage>
</organism>
<dbReference type="InterPro" id="IPR008271">
    <property type="entry name" value="Ser/Thr_kinase_AS"/>
</dbReference>
<evidence type="ECO:0000256" key="7">
    <source>
        <dbReference type="ARBA" id="ARBA00022840"/>
    </source>
</evidence>
<evidence type="ECO:0000313" key="14">
    <source>
        <dbReference type="EMBL" id="KXZ49794.1"/>
    </source>
</evidence>
<keyword evidence="5 10" id="KW-0547">Nucleotide-binding</keyword>
<dbReference type="Proteomes" id="UP000075714">
    <property type="component" value="Unassembled WGS sequence"/>
</dbReference>
<proteinExistence type="inferred from homology"/>
<keyword evidence="15" id="KW-1185">Reference proteome</keyword>
<keyword evidence="3 11" id="KW-0723">Serine/threonine-protein kinase</keyword>
<gene>
    <name evidence="14" type="ORF">GPECTOR_19g245</name>
</gene>
<dbReference type="PROSITE" id="PS00107">
    <property type="entry name" value="PROTEIN_KINASE_ATP"/>
    <property type="match status" value="1"/>
</dbReference>
<evidence type="ECO:0000256" key="2">
    <source>
        <dbReference type="ARBA" id="ARBA00012425"/>
    </source>
</evidence>
<comment type="catalytic activity">
    <reaction evidence="9">
        <text>L-seryl-[protein] + ATP = O-phospho-L-seryl-[protein] + ADP + H(+)</text>
        <dbReference type="Rhea" id="RHEA:17989"/>
        <dbReference type="Rhea" id="RHEA-COMP:9863"/>
        <dbReference type="Rhea" id="RHEA-COMP:11604"/>
        <dbReference type="ChEBI" id="CHEBI:15378"/>
        <dbReference type="ChEBI" id="CHEBI:29999"/>
        <dbReference type="ChEBI" id="CHEBI:30616"/>
        <dbReference type="ChEBI" id="CHEBI:83421"/>
        <dbReference type="ChEBI" id="CHEBI:456216"/>
        <dbReference type="EC" id="2.7.11.22"/>
    </reaction>
</comment>
<dbReference type="EMBL" id="LSYV01000020">
    <property type="protein sequence ID" value="KXZ49794.1"/>
    <property type="molecule type" value="Genomic_DNA"/>
</dbReference>
<evidence type="ECO:0000256" key="9">
    <source>
        <dbReference type="ARBA" id="ARBA00048367"/>
    </source>
</evidence>
<reference evidence="15" key="1">
    <citation type="journal article" date="2016" name="Nat. Commun.">
        <title>The Gonium pectorale genome demonstrates co-option of cell cycle regulation during the evolution of multicellularity.</title>
        <authorList>
            <person name="Hanschen E.R."/>
            <person name="Marriage T.N."/>
            <person name="Ferris P.J."/>
            <person name="Hamaji T."/>
            <person name="Toyoda A."/>
            <person name="Fujiyama A."/>
            <person name="Neme R."/>
            <person name="Noguchi H."/>
            <person name="Minakuchi Y."/>
            <person name="Suzuki M."/>
            <person name="Kawai-Toyooka H."/>
            <person name="Smith D.R."/>
            <person name="Sparks H."/>
            <person name="Anderson J."/>
            <person name="Bakaric R."/>
            <person name="Luria V."/>
            <person name="Karger A."/>
            <person name="Kirschner M.W."/>
            <person name="Durand P.M."/>
            <person name="Michod R.E."/>
            <person name="Nozaki H."/>
            <person name="Olson B.J."/>
        </authorList>
    </citation>
    <scope>NUCLEOTIDE SEQUENCE [LARGE SCALE GENOMIC DNA]</scope>
    <source>
        <strain evidence="15">NIES-2863</strain>
    </source>
</reference>
<dbReference type="InterPro" id="IPR011009">
    <property type="entry name" value="Kinase-like_dom_sf"/>
</dbReference>
<dbReference type="GO" id="GO:0005634">
    <property type="term" value="C:nucleus"/>
    <property type="evidence" value="ECO:0007669"/>
    <property type="project" value="TreeGrafter"/>
</dbReference>
<feature type="region of interest" description="Disordered" evidence="12">
    <location>
        <begin position="412"/>
        <end position="463"/>
    </location>
</feature>
<dbReference type="InterPro" id="IPR017441">
    <property type="entry name" value="Protein_kinase_ATP_BS"/>
</dbReference>
<feature type="binding site" evidence="10">
    <location>
        <position position="41"/>
    </location>
    <ligand>
        <name>ATP</name>
        <dbReference type="ChEBI" id="CHEBI:30616"/>
    </ligand>
</feature>
<protein>
    <recommendedName>
        <fullName evidence="2">cyclin-dependent kinase</fullName>
        <ecNumber evidence="2">2.7.11.22</ecNumber>
    </recommendedName>
</protein>
<name>A0A150GJ39_GONPE</name>
<keyword evidence="7 10" id="KW-0067">ATP-binding</keyword>
<evidence type="ECO:0000256" key="1">
    <source>
        <dbReference type="ARBA" id="ARBA00006485"/>
    </source>
</evidence>
<evidence type="ECO:0000256" key="4">
    <source>
        <dbReference type="ARBA" id="ARBA00022679"/>
    </source>
</evidence>
<comment type="catalytic activity">
    <reaction evidence="8">
        <text>L-threonyl-[protein] + ATP = O-phospho-L-threonyl-[protein] + ADP + H(+)</text>
        <dbReference type="Rhea" id="RHEA:46608"/>
        <dbReference type="Rhea" id="RHEA-COMP:11060"/>
        <dbReference type="Rhea" id="RHEA-COMP:11605"/>
        <dbReference type="ChEBI" id="CHEBI:15378"/>
        <dbReference type="ChEBI" id="CHEBI:30013"/>
        <dbReference type="ChEBI" id="CHEBI:30616"/>
        <dbReference type="ChEBI" id="CHEBI:61977"/>
        <dbReference type="ChEBI" id="CHEBI:456216"/>
        <dbReference type="EC" id="2.7.11.22"/>
    </reaction>
</comment>
<evidence type="ECO:0000256" key="11">
    <source>
        <dbReference type="RuleBase" id="RU000304"/>
    </source>
</evidence>
<sequence>MPTTLQGTFHTYRPIRRLGQGAFGEVSLASVLETGELVALKRIHIRNTSGIPDVVIREIKALQTVNHPNVVALLDVFPKGQAIYLVQEYCTTDLAALLRRLPAPPPERVARGLMLQLCRGLEALHAEGLMHRDVKPSNTLLSAASGTAKLADCGLARPLMAGHGLGPDHQGQGLGHGPGQAPTHGSTDGAAAGGAPVTGDEAHGPTAGPHHRSGGGGAGGPYTHAVATRWYRAPELLYGARQYGPAVDLWALGLVFAELLGGTPGRGLAPLVPGDNDIDQLGRVIATFGAMEPAWPGVQQLPDWGKIAFPPAQAVPLPVLLPGAARAATDFLGLFLRYDPAQRITAAEAARHPYLTSADPPPADQAEIAAWLTATLAAVEAAAEAERSVCAALGPLGAPPLQAPPLQAAAAAAAAAAAGHGRQPPQQQPQPGDGVSDGRRQRPLAGQPSPPALAACWGSLPLV</sequence>
<feature type="region of interest" description="Disordered" evidence="12">
    <location>
        <begin position="162"/>
        <end position="219"/>
    </location>
</feature>
<dbReference type="GO" id="GO:0004693">
    <property type="term" value="F:cyclin-dependent protein serine/threonine kinase activity"/>
    <property type="evidence" value="ECO:0007669"/>
    <property type="project" value="UniProtKB-EC"/>
</dbReference>
<dbReference type="PROSITE" id="PS00108">
    <property type="entry name" value="PROTEIN_KINASE_ST"/>
    <property type="match status" value="1"/>
</dbReference>
<evidence type="ECO:0000256" key="10">
    <source>
        <dbReference type="PROSITE-ProRule" id="PRU10141"/>
    </source>
</evidence>
<dbReference type="PANTHER" id="PTHR24056">
    <property type="entry name" value="CELL DIVISION PROTEIN KINASE"/>
    <property type="match status" value="1"/>
</dbReference>
<keyword evidence="4" id="KW-0808">Transferase</keyword>
<evidence type="ECO:0000259" key="13">
    <source>
        <dbReference type="PROSITE" id="PS50011"/>
    </source>
</evidence>